<dbReference type="AlphaFoldDB" id="A0A087RKG6"/>
<name>A0A087RKG6_APTFO</name>
<feature type="non-terminal residue" evidence="1">
    <location>
        <position position="1"/>
    </location>
</feature>
<dbReference type="EMBL" id="KL226412">
    <property type="protein sequence ID" value="KFM13970.1"/>
    <property type="molecule type" value="Genomic_DNA"/>
</dbReference>
<evidence type="ECO:0000313" key="2">
    <source>
        <dbReference type="Proteomes" id="UP000053286"/>
    </source>
</evidence>
<gene>
    <name evidence="1" type="ORF">AS27_12608</name>
</gene>
<keyword evidence="2" id="KW-1185">Reference proteome</keyword>
<reference evidence="1 2" key="1">
    <citation type="submission" date="2014-04" db="EMBL/GenBank/DDBJ databases">
        <title>Genome evolution of avian class.</title>
        <authorList>
            <person name="Zhang G."/>
            <person name="Li C."/>
        </authorList>
    </citation>
    <scope>NUCLEOTIDE SEQUENCE [LARGE SCALE GENOMIC DNA]</scope>
    <source>
        <strain evidence="1">BGI_AS27</strain>
    </source>
</reference>
<proteinExistence type="predicted"/>
<organism evidence="1 2">
    <name type="scientific">Aptenodytes forsteri</name>
    <name type="common">Emperor penguin</name>
    <dbReference type="NCBI Taxonomy" id="9233"/>
    <lineage>
        <taxon>Eukaryota</taxon>
        <taxon>Metazoa</taxon>
        <taxon>Chordata</taxon>
        <taxon>Craniata</taxon>
        <taxon>Vertebrata</taxon>
        <taxon>Euteleostomi</taxon>
        <taxon>Archelosauria</taxon>
        <taxon>Archosauria</taxon>
        <taxon>Dinosauria</taxon>
        <taxon>Saurischia</taxon>
        <taxon>Theropoda</taxon>
        <taxon>Coelurosauria</taxon>
        <taxon>Aves</taxon>
        <taxon>Neognathae</taxon>
        <taxon>Neoaves</taxon>
        <taxon>Aequornithes</taxon>
        <taxon>Sphenisciformes</taxon>
        <taxon>Spheniscidae</taxon>
        <taxon>Aptenodytes</taxon>
    </lineage>
</organism>
<evidence type="ECO:0000313" key="1">
    <source>
        <dbReference type="EMBL" id="KFM13970.1"/>
    </source>
</evidence>
<protein>
    <submittedName>
        <fullName evidence="1">Uncharacterized protein</fullName>
    </submittedName>
</protein>
<accession>A0A087RKG6</accession>
<feature type="non-terminal residue" evidence="1">
    <location>
        <position position="141"/>
    </location>
</feature>
<sequence>LGGVGATSRRDMSIDQDPAVVVAVAGVVEILVKLIAVHLPQELSLAQLVQGVKAMVVRRRGELAQVGMEAGGVQGGEGRRVVAGRRRRRKGRAAGGWGDHAGGGLRHGAERVVVARKGAARVLRGVGGSSKVGTVMLVGAG</sequence>
<dbReference type="Proteomes" id="UP000053286">
    <property type="component" value="Unassembled WGS sequence"/>
</dbReference>